<gene>
    <name evidence="1" type="ORF">GCM10023172_35170</name>
</gene>
<comment type="caution">
    <text evidence="1">The sequence shown here is derived from an EMBL/GenBank/DDBJ whole genome shotgun (WGS) entry which is preliminary data.</text>
</comment>
<organism evidence="1 2">
    <name type="scientific">Hymenobacter ginsengisoli</name>
    <dbReference type="NCBI Taxonomy" id="1051626"/>
    <lineage>
        <taxon>Bacteria</taxon>
        <taxon>Pseudomonadati</taxon>
        <taxon>Bacteroidota</taxon>
        <taxon>Cytophagia</taxon>
        <taxon>Cytophagales</taxon>
        <taxon>Hymenobacteraceae</taxon>
        <taxon>Hymenobacter</taxon>
    </lineage>
</organism>
<keyword evidence="2" id="KW-1185">Reference proteome</keyword>
<dbReference type="Proteomes" id="UP001501243">
    <property type="component" value="Unassembled WGS sequence"/>
</dbReference>
<dbReference type="EMBL" id="BAABGQ010000008">
    <property type="protein sequence ID" value="GAA4506195.1"/>
    <property type="molecule type" value="Genomic_DNA"/>
</dbReference>
<accession>A0ABP8QPH4</accession>
<proteinExistence type="predicted"/>
<name>A0ABP8QPH4_9BACT</name>
<evidence type="ECO:0000313" key="1">
    <source>
        <dbReference type="EMBL" id="GAA4506195.1"/>
    </source>
</evidence>
<dbReference type="PROSITE" id="PS51257">
    <property type="entry name" value="PROKAR_LIPOPROTEIN"/>
    <property type="match status" value="1"/>
</dbReference>
<sequence>MFGARSGGWLACLGAAGLLLGGCAEPTRPAPGEAGPVFTTDSSRVQVAAGAHYAQRGWLWQRLWGRHYRALWATPVSAPVLRLGQQGFTPLRAGGSFQTNTLRLRTPDGRLFVLRSVDKDLSRGMASGWLGRLVGPVLRDQTCAAPPYGAYVATVLARAAGVFHTNPRLVYLLPDTTLGNWASRFRPTLYLLEERPANDQSHAASFGRARRVVGSDSMLTRVLRGPVSHLAPRAYLRARLLDLLVGDWSRRADQWRWAAFEEAGGTAFRPIPRDRDQAFFRFDDGWLTRLVSWVHPRYQTFNPHLVPADVGPLTATARALDHTALALLSEADFRAEADSLRRRLPDAVLVQALQAVPPEVRARMAHELLPALRARRDALPAAASRYYQVLQEQAVITGTDAAERFELTGLGPERLRLRVFARRATRPDSLLGEQVYDVRRTTRLSIYGLGGKDEFNLNGRLAPGFGVHLYGGAGRNVFLQGDILQAAGPGISIYPGSADDLVQVSHTVRVVLGTTAPATAAAWVASQYRLRLGERSEQETP</sequence>
<protein>
    <submittedName>
        <fullName evidence="1">Uncharacterized protein</fullName>
    </submittedName>
</protein>
<evidence type="ECO:0000313" key="2">
    <source>
        <dbReference type="Proteomes" id="UP001501243"/>
    </source>
</evidence>
<reference evidence="2" key="1">
    <citation type="journal article" date="2019" name="Int. J. Syst. Evol. Microbiol.">
        <title>The Global Catalogue of Microorganisms (GCM) 10K type strain sequencing project: providing services to taxonomists for standard genome sequencing and annotation.</title>
        <authorList>
            <consortium name="The Broad Institute Genomics Platform"/>
            <consortium name="The Broad Institute Genome Sequencing Center for Infectious Disease"/>
            <person name="Wu L."/>
            <person name="Ma J."/>
        </authorList>
    </citation>
    <scope>NUCLEOTIDE SEQUENCE [LARGE SCALE GENOMIC DNA]</scope>
    <source>
        <strain evidence="2">JCM 17841</strain>
    </source>
</reference>